<reference evidence="1 2" key="1">
    <citation type="journal article" date="2021" name="Elife">
        <title>Chloroplast acquisition without the gene transfer in kleptoplastic sea slugs, Plakobranchus ocellatus.</title>
        <authorList>
            <person name="Maeda T."/>
            <person name="Takahashi S."/>
            <person name="Yoshida T."/>
            <person name="Shimamura S."/>
            <person name="Takaki Y."/>
            <person name="Nagai Y."/>
            <person name="Toyoda A."/>
            <person name="Suzuki Y."/>
            <person name="Arimoto A."/>
            <person name="Ishii H."/>
            <person name="Satoh N."/>
            <person name="Nishiyama T."/>
            <person name="Hasebe M."/>
            <person name="Maruyama T."/>
            <person name="Minagawa J."/>
            <person name="Obokata J."/>
            <person name="Shigenobu S."/>
        </authorList>
    </citation>
    <scope>NUCLEOTIDE SEQUENCE [LARGE SCALE GENOMIC DNA]</scope>
</reference>
<name>A0AAV4AF94_9GAST</name>
<sequence length="123" mass="14332">MEGVNASMNEEKTKKTVNIVKRQFKQKPQEASTSRACKGRGKSTRLSFKARYSDLSKAEYLTPEEENPFSSLSSSLSNLIDRYRRKQRYKMKEKDILIPNGHRYLRIIVKLFARPINLFTLLS</sequence>
<protein>
    <submittedName>
        <fullName evidence="1">Uncharacterized protein</fullName>
    </submittedName>
</protein>
<evidence type="ECO:0000313" key="1">
    <source>
        <dbReference type="EMBL" id="GFO05094.1"/>
    </source>
</evidence>
<dbReference type="AlphaFoldDB" id="A0AAV4AF94"/>
<organism evidence="1 2">
    <name type="scientific">Plakobranchus ocellatus</name>
    <dbReference type="NCBI Taxonomy" id="259542"/>
    <lineage>
        <taxon>Eukaryota</taxon>
        <taxon>Metazoa</taxon>
        <taxon>Spiralia</taxon>
        <taxon>Lophotrochozoa</taxon>
        <taxon>Mollusca</taxon>
        <taxon>Gastropoda</taxon>
        <taxon>Heterobranchia</taxon>
        <taxon>Euthyneura</taxon>
        <taxon>Panpulmonata</taxon>
        <taxon>Sacoglossa</taxon>
        <taxon>Placobranchoidea</taxon>
        <taxon>Plakobranchidae</taxon>
        <taxon>Plakobranchus</taxon>
    </lineage>
</organism>
<gene>
    <name evidence="1" type="ORF">PoB_003159900</name>
</gene>
<dbReference type="EMBL" id="BLXT01003746">
    <property type="protein sequence ID" value="GFO05094.1"/>
    <property type="molecule type" value="Genomic_DNA"/>
</dbReference>
<accession>A0AAV4AF94</accession>
<dbReference type="Proteomes" id="UP000735302">
    <property type="component" value="Unassembled WGS sequence"/>
</dbReference>
<evidence type="ECO:0000313" key="2">
    <source>
        <dbReference type="Proteomes" id="UP000735302"/>
    </source>
</evidence>
<keyword evidence="2" id="KW-1185">Reference proteome</keyword>
<proteinExistence type="predicted"/>
<comment type="caution">
    <text evidence="1">The sequence shown here is derived from an EMBL/GenBank/DDBJ whole genome shotgun (WGS) entry which is preliminary data.</text>
</comment>